<evidence type="ECO:0000313" key="3">
    <source>
        <dbReference type="Proteomes" id="UP000275069"/>
    </source>
</evidence>
<dbReference type="CDD" id="cd03674">
    <property type="entry name" value="NUDIX_Hydrolase"/>
    <property type="match status" value="1"/>
</dbReference>
<dbReference type="EMBL" id="CP032624">
    <property type="protein sequence ID" value="AYG03272.1"/>
    <property type="molecule type" value="Genomic_DNA"/>
</dbReference>
<dbReference type="Pfam" id="PF00293">
    <property type="entry name" value="NUDIX"/>
    <property type="match status" value="1"/>
</dbReference>
<gene>
    <name evidence="2" type="ORF">D7I44_06840</name>
</gene>
<dbReference type="PROSITE" id="PS51462">
    <property type="entry name" value="NUDIX"/>
    <property type="match status" value="1"/>
</dbReference>
<protein>
    <submittedName>
        <fullName evidence="2">NUDIX domain-containing protein</fullName>
    </submittedName>
</protein>
<evidence type="ECO:0000313" key="2">
    <source>
        <dbReference type="EMBL" id="AYG03272.1"/>
    </source>
</evidence>
<dbReference type="Proteomes" id="UP000275069">
    <property type="component" value="Chromosome"/>
</dbReference>
<dbReference type="OrthoDB" id="129709at2"/>
<evidence type="ECO:0000259" key="1">
    <source>
        <dbReference type="PROSITE" id="PS51462"/>
    </source>
</evidence>
<dbReference type="Gene3D" id="3.90.79.10">
    <property type="entry name" value="Nucleoside Triphosphate Pyrophosphohydrolase"/>
    <property type="match status" value="1"/>
</dbReference>
<dbReference type="InterPro" id="IPR015797">
    <property type="entry name" value="NUDIX_hydrolase-like_dom_sf"/>
</dbReference>
<dbReference type="RefSeq" id="WP_120788804.1">
    <property type="nucleotide sequence ID" value="NZ_CP032624.1"/>
</dbReference>
<sequence>MLHDDVLAHVSALPAGSIRDAYLKFISSAGERAVRRDGGPEHITASCFVFSPDLRRTLLCFHGKGRFWVQFGGHLEAHDTTLASAAVREAREESGISDLALVSDAIVDLDRHELGGGFACTAHWDVGFVALADLDAAVIVSDESEDVRWFDVDALPADAAAGLAQRIEHALRAVVRAHLAQSDEAVYAPPDERTER</sequence>
<dbReference type="AlphaFoldDB" id="A0A387BLM8"/>
<proteinExistence type="predicted"/>
<feature type="domain" description="Nudix hydrolase" evidence="1">
    <location>
        <begin position="40"/>
        <end position="172"/>
    </location>
</feature>
<organism evidence="2 3">
    <name type="scientific">Gryllotalpicola protaetiae</name>
    <dbReference type="NCBI Taxonomy" id="2419771"/>
    <lineage>
        <taxon>Bacteria</taxon>
        <taxon>Bacillati</taxon>
        <taxon>Actinomycetota</taxon>
        <taxon>Actinomycetes</taxon>
        <taxon>Micrococcales</taxon>
        <taxon>Microbacteriaceae</taxon>
        <taxon>Gryllotalpicola</taxon>
    </lineage>
</organism>
<dbReference type="KEGG" id="gry:D7I44_06840"/>
<name>A0A387BLM8_9MICO</name>
<dbReference type="InterPro" id="IPR000086">
    <property type="entry name" value="NUDIX_hydrolase_dom"/>
</dbReference>
<dbReference type="SUPFAM" id="SSF55811">
    <property type="entry name" value="Nudix"/>
    <property type="match status" value="1"/>
</dbReference>
<accession>A0A387BLM8</accession>
<keyword evidence="3" id="KW-1185">Reference proteome</keyword>
<reference evidence="2 3" key="1">
    <citation type="submission" date="2018-09" db="EMBL/GenBank/DDBJ databases">
        <title>Genome sequencing of strain 2DFW10M-5.</title>
        <authorList>
            <person name="Heo J."/>
            <person name="Kim S.-J."/>
            <person name="Kwon S.-W."/>
        </authorList>
    </citation>
    <scope>NUCLEOTIDE SEQUENCE [LARGE SCALE GENOMIC DNA]</scope>
    <source>
        <strain evidence="2 3">2DFW10M-5</strain>
    </source>
</reference>